<accession>A0A0F6SE70</accession>
<evidence type="ECO:0000313" key="2">
    <source>
        <dbReference type="EMBL" id="AKF04679.1"/>
    </source>
</evidence>
<dbReference type="AlphaFoldDB" id="A0A0F6SE70"/>
<keyword evidence="3" id="KW-1185">Reference proteome</keyword>
<organism evidence="2 3">
    <name type="scientific">Sandaracinus amylolyticus</name>
    <dbReference type="NCBI Taxonomy" id="927083"/>
    <lineage>
        <taxon>Bacteria</taxon>
        <taxon>Pseudomonadati</taxon>
        <taxon>Myxococcota</taxon>
        <taxon>Polyangia</taxon>
        <taxon>Polyangiales</taxon>
        <taxon>Sandaracinaceae</taxon>
        <taxon>Sandaracinus</taxon>
    </lineage>
</organism>
<evidence type="ECO:0000256" key="1">
    <source>
        <dbReference type="SAM" id="Phobius"/>
    </source>
</evidence>
<keyword evidence="1" id="KW-0812">Transmembrane</keyword>
<name>A0A0F6SE70_9BACT</name>
<sequence length="170" mass="17565">MHELDETCLDTPAALLLDGANGACGEARLGAGTGHVAHVALVLVVAIGIAAWLVTRRVSSAARRAGVVAIALIGAMPGAYALLALRGDRPTSVRDTARASTALHDRMRAFALRHGCAHVEDDACDECLPAVRLALAGLRCDAPATIVLRAGALDARCEEQGDRLVCGPSR</sequence>
<dbReference type="KEGG" id="samy:DB32_001828"/>
<protein>
    <submittedName>
        <fullName evidence="2">Uncharacterized protein</fullName>
    </submittedName>
</protein>
<dbReference type="RefSeq" id="WP_053231994.1">
    <property type="nucleotide sequence ID" value="NZ_CP011125.1"/>
</dbReference>
<dbReference type="Proteomes" id="UP000034883">
    <property type="component" value="Chromosome"/>
</dbReference>
<feature type="transmembrane region" description="Helical" evidence="1">
    <location>
        <begin position="36"/>
        <end position="54"/>
    </location>
</feature>
<dbReference type="EMBL" id="CP011125">
    <property type="protein sequence ID" value="AKF04679.1"/>
    <property type="molecule type" value="Genomic_DNA"/>
</dbReference>
<feature type="transmembrane region" description="Helical" evidence="1">
    <location>
        <begin position="66"/>
        <end position="85"/>
    </location>
</feature>
<proteinExistence type="predicted"/>
<keyword evidence="1" id="KW-1133">Transmembrane helix</keyword>
<evidence type="ECO:0000313" key="3">
    <source>
        <dbReference type="Proteomes" id="UP000034883"/>
    </source>
</evidence>
<reference evidence="2 3" key="1">
    <citation type="submission" date="2015-03" db="EMBL/GenBank/DDBJ databases">
        <title>Genome assembly of Sandaracinus amylolyticus DSM 53668.</title>
        <authorList>
            <person name="Sharma G."/>
            <person name="Subramanian S."/>
        </authorList>
    </citation>
    <scope>NUCLEOTIDE SEQUENCE [LARGE SCALE GENOMIC DNA]</scope>
    <source>
        <strain evidence="2 3">DSM 53668</strain>
    </source>
</reference>
<gene>
    <name evidence="2" type="ORF">DB32_001828</name>
</gene>
<keyword evidence="1" id="KW-0472">Membrane</keyword>
<dbReference type="STRING" id="927083.DB32_001828"/>